<keyword evidence="4 6" id="KW-0808">Transferase</keyword>
<evidence type="ECO:0000256" key="4">
    <source>
        <dbReference type="ARBA" id="ARBA00022679"/>
    </source>
</evidence>
<dbReference type="InterPro" id="IPR054170">
    <property type="entry name" value="RlmL_1st"/>
</dbReference>
<proteinExistence type="inferred from homology"/>
<dbReference type="PANTHER" id="PTHR47313">
    <property type="entry name" value="RIBOSOMAL RNA LARGE SUBUNIT METHYLTRANSFERASE K/L"/>
    <property type="match status" value="1"/>
</dbReference>
<keyword evidence="5 6" id="KW-0949">S-adenosyl-L-methionine</keyword>
<dbReference type="Gene3D" id="3.40.50.150">
    <property type="entry name" value="Vaccinia Virus protein VP39"/>
    <property type="match status" value="2"/>
</dbReference>
<dbReference type="PIRSF" id="PIRSF037618">
    <property type="entry name" value="RNA_Mtase_bacteria_prd"/>
    <property type="match status" value="1"/>
</dbReference>
<dbReference type="EMBL" id="CP035033">
    <property type="protein sequence ID" value="QAB14731.1"/>
    <property type="molecule type" value="Genomic_DNA"/>
</dbReference>
<evidence type="ECO:0000313" key="10">
    <source>
        <dbReference type="Proteomes" id="UP000285478"/>
    </source>
</evidence>
<dbReference type="AlphaFoldDB" id="A0A410H1E8"/>
<dbReference type="PRINTS" id="PR00507">
    <property type="entry name" value="N12N6MTFRASE"/>
</dbReference>
<keyword evidence="7" id="KW-0694">RNA-binding</keyword>
<dbReference type="Gene3D" id="3.30.750.80">
    <property type="entry name" value="RNA methyltransferase domain (HRMD) like"/>
    <property type="match status" value="1"/>
</dbReference>
<dbReference type="Pfam" id="PF01170">
    <property type="entry name" value="UPF0020"/>
    <property type="match status" value="1"/>
</dbReference>
<feature type="domain" description="THUMP" evidence="8">
    <location>
        <begin position="43"/>
        <end position="154"/>
    </location>
</feature>
<name>A0A410H1E8_9GAMM</name>
<accession>A0A410H1E8</accession>
<dbReference type="InterPro" id="IPR029063">
    <property type="entry name" value="SAM-dependent_MTases_sf"/>
</dbReference>
<protein>
    <recommendedName>
        <fullName evidence="6">Ribosomal RNA large subunit methyltransferase K/L</fullName>
    </recommendedName>
    <domain>
        <recommendedName>
            <fullName evidence="6">23S rRNA m2G2445 methyltransferase</fullName>
            <ecNumber evidence="6">2.1.1.173</ecNumber>
        </recommendedName>
        <alternativeName>
            <fullName evidence="6">rRNA (guanine-N(2)-)-methyltransferase RlmL</fullName>
        </alternativeName>
    </domain>
    <domain>
        <recommendedName>
            <fullName evidence="6">23S rRNA m7G2069 methyltransferase</fullName>
            <ecNumber evidence="6">2.1.1.264</ecNumber>
        </recommendedName>
        <alternativeName>
            <fullName evidence="6">rRNA (guanine-N(7)-)-methyltransferase RlmK</fullName>
        </alternativeName>
    </domain>
</protein>
<dbReference type="InterPro" id="IPR004114">
    <property type="entry name" value="THUMP_dom"/>
</dbReference>
<evidence type="ECO:0000256" key="6">
    <source>
        <dbReference type="HAMAP-Rule" id="MF_01858"/>
    </source>
</evidence>
<keyword evidence="2 6" id="KW-0698">rRNA processing</keyword>
<dbReference type="SMART" id="SM00981">
    <property type="entry name" value="THUMP"/>
    <property type="match status" value="1"/>
</dbReference>
<evidence type="ECO:0000259" key="8">
    <source>
        <dbReference type="PROSITE" id="PS51165"/>
    </source>
</evidence>
<dbReference type="InterPro" id="IPR053943">
    <property type="entry name" value="RlmKL-like_Mtase_CS"/>
</dbReference>
<dbReference type="GO" id="GO:0070043">
    <property type="term" value="F:rRNA (guanine-N7-)-methyltransferase activity"/>
    <property type="evidence" value="ECO:0007669"/>
    <property type="project" value="UniProtKB-UniRule"/>
</dbReference>
<dbReference type="PROSITE" id="PS51165">
    <property type="entry name" value="THUMP"/>
    <property type="match status" value="1"/>
</dbReference>
<keyword evidence="10" id="KW-1185">Reference proteome</keyword>
<keyword evidence="1 6" id="KW-0963">Cytoplasm</keyword>
<dbReference type="GO" id="GO:0003723">
    <property type="term" value="F:RNA binding"/>
    <property type="evidence" value="ECO:0007669"/>
    <property type="project" value="UniProtKB-UniRule"/>
</dbReference>
<dbReference type="Pfam" id="PF10672">
    <property type="entry name" value="Methyltrans_SAM"/>
    <property type="match status" value="1"/>
</dbReference>
<comment type="subcellular location">
    <subcellularLocation>
        <location evidence="6">Cytoplasm</location>
    </subcellularLocation>
</comment>
<dbReference type="Gene3D" id="3.30.2130.30">
    <property type="match status" value="1"/>
</dbReference>
<dbReference type="Proteomes" id="UP000285478">
    <property type="component" value="Chromosome"/>
</dbReference>
<organism evidence="9 10">
    <name type="scientific">Hydrogenovibrio thermophilus</name>
    <dbReference type="NCBI Taxonomy" id="265883"/>
    <lineage>
        <taxon>Bacteria</taxon>
        <taxon>Pseudomonadati</taxon>
        <taxon>Pseudomonadota</taxon>
        <taxon>Gammaproteobacteria</taxon>
        <taxon>Thiotrichales</taxon>
        <taxon>Piscirickettsiaceae</taxon>
        <taxon>Hydrogenovibrio</taxon>
    </lineage>
</organism>
<evidence type="ECO:0000256" key="7">
    <source>
        <dbReference type="PROSITE-ProRule" id="PRU00529"/>
    </source>
</evidence>
<dbReference type="InterPro" id="IPR002052">
    <property type="entry name" value="DNA_methylase_N6_adenine_CS"/>
</dbReference>
<dbReference type="InterPro" id="IPR017244">
    <property type="entry name" value="23SrRNA_methyltr_KL"/>
</dbReference>
<dbReference type="KEGG" id="htr:EPV75_03110"/>
<comment type="function">
    <text evidence="6">Specifically methylates the guanine in position 2445 (m2G2445) and the guanine in position 2069 (m7G2069) of 23S rRNA.</text>
</comment>
<dbReference type="InterPro" id="IPR000241">
    <property type="entry name" value="RlmKL-like_Mtase"/>
</dbReference>
<evidence type="ECO:0000256" key="1">
    <source>
        <dbReference type="ARBA" id="ARBA00022490"/>
    </source>
</evidence>
<dbReference type="PROSITE" id="PS00092">
    <property type="entry name" value="N6_MTASE"/>
    <property type="match status" value="1"/>
</dbReference>
<evidence type="ECO:0000256" key="3">
    <source>
        <dbReference type="ARBA" id="ARBA00022603"/>
    </source>
</evidence>
<comment type="similarity">
    <text evidence="6">Belongs to the methyltransferase superfamily. RlmKL family.</text>
</comment>
<dbReference type="GO" id="GO:0005737">
    <property type="term" value="C:cytoplasm"/>
    <property type="evidence" value="ECO:0007669"/>
    <property type="project" value="UniProtKB-SubCell"/>
</dbReference>
<keyword evidence="3 6" id="KW-0489">Methyltransferase</keyword>
<dbReference type="HAMAP" id="MF_01858">
    <property type="entry name" value="23SrRNA_methyltr_KL"/>
    <property type="match status" value="1"/>
</dbReference>
<dbReference type="CDD" id="cd02440">
    <property type="entry name" value="AdoMet_MTases"/>
    <property type="match status" value="1"/>
</dbReference>
<dbReference type="PROSITE" id="PS01261">
    <property type="entry name" value="UPF0020"/>
    <property type="match status" value="1"/>
</dbReference>
<dbReference type="RefSeq" id="WP_128384435.1">
    <property type="nucleotide sequence ID" value="NZ_CP035033.1"/>
</dbReference>
<dbReference type="NCBIfam" id="NF008748">
    <property type="entry name" value="PRK11783.1"/>
    <property type="match status" value="1"/>
</dbReference>
<dbReference type="Pfam" id="PF02926">
    <property type="entry name" value="THUMP"/>
    <property type="match status" value="1"/>
</dbReference>
<sequence>MCRFFATSPPGLNELLREELTGFGAENIKIQPTGATFEGPLDVGYRTCLWSRLANRVYYVLLETEVPNQEALSGLVASIDWVQHVAQDGTFAVSFTGKGLGIEHSHYGALKIKDGIVDYFRERYQTRPSVDATTPDIRVHGHVNRNHLTLSLDLTGYSLHQRGYREGTQVTAPLKENVAAAILMRANWPEIAKRGGSLYDPMCGSGTFLIEAAMMASDTAPGLAKSGEMLLNYWRGHDEVLWENLLEEAEQRETDGLRQLPMIYGSDISHKSLDIAREAIQAAGYDDVIEIKQMSVEQGRKWGDWPTGLIVTNPPYGERLSDEESVKQIYMQLGEYLKLEFKDWKAAVLTCNTELGMYLGIKAKRSHDFYNGAMACRLFRFDLDESLFRQPALQVKSDLVSQVRRLQPELAESDNARMVANRIHKNMKGLKSWVKQQDIRAYRVYDADIPEYALAIDLYDTLESGLWVVVAEYAPPKTVNPTKAKRRLYEALSVLPEVFDVAAERIVFKVRSQQKGQDQYEKMDEQKAFFTVLENQTKIRVNFTDYLDTGLFLDHRDVRREVAKLASGKRLLNLFCYTASATAEAVKAGCKGSLSLDMSKTYLYWAKHNFMCNDIDERQHRLQQENVLEWLDKETDGSSKTPSETFDVIFLDPPSFSTSKRMEGTLDIQRDHVDLIRKTLTLLAPGGHLVFSNNLRKFKLDQAAFADDWAIENITQRTLPKDFARNPKIHQAWVFSAK</sequence>
<evidence type="ECO:0000256" key="5">
    <source>
        <dbReference type="ARBA" id="ARBA00022691"/>
    </source>
</evidence>
<evidence type="ECO:0000313" key="9">
    <source>
        <dbReference type="EMBL" id="QAB14731.1"/>
    </source>
</evidence>
<dbReference type="EC" id="2.1.1.173" evidence="6"/>
<gene>
    <name evidence="6 9" type="primary">rlmL</name>
    <name evidence="9" type="ORF">EPV75_03110</name>
</gene>
<evidence type="ECO:0000256" key="2">
    <source>
        <dbReference type="ARBA" id="ARBA00022552"/>
    </source>
</evidence>
<comment type="catalytic activity">
    <reaction evidence="6">
        <text>guanosine(2445) in 23S rRNA + S-adenosyl-L-methionine = N(2)-methylguanosine(2445) in 23S rRNA + S-adenosyl-L-homocysteine + H(+)</text>
        <dbReference type="Rhea" id="RHEA:42740"/>
        <dbReference type="Rhea" id="RHEA-COMP:10215"/>
        <dbReference type="Rhea" id="RHEA-COMP:10216"/>
        <dbReference type="ChEBI" id="CHEBI:15378"/>
        <dbReference type="ChEBI" id="CHEBI:57856"/>
        <dbReference type="ChEBI" id="CHEBI:59789"/>
        <dbReference type="ChEBI" id="CHEBI:74269"/>
        <dbReference type="ChEBI" id="CHEBI:74481"/>
        <dbReference type="EC" id="2.1.1.173"/>
    </reaction>
</comment>
<dbReference type="Pfam" id="PF22020">
    <property type="entry name" value="RlmL_1st"/>
    <property type="match status" value="1"/>
</dbReference>
<reference evidence="9 10" key="1">
    <citation type="journal article" date="2018" name="Environ. Microbiol.">
        <title>Genomes of ubiquitous marine and hypersaline Hydrogenovibrio, Thiomicrorhabdus and Thiomicrospira spp. encode a diversity of mechanisms to sustain chemolithoautotrophy in heterogeneous environments.</title>
        <authorList>
            <person name="Scott K.M."/>
            <person name="Williams J."/>
            <person name="Porter C.M.B."/>
            <person name="Russel S."/>
            <person name="Harmer T.L."/>
            <person name="Paul J.H."/>
            <person name="Antonen K.M."/>
            <person name="Bridges M.K."/>
            <person name="Camper G.J."/>
            <person name="Campla C.K."/>
            <person name="Casella L.G."/>
            <person name="Chase E."/>
            <person name="Conrad J.W."/>
            <person name="Cruz M.C."/>
            <person name="Dunlap D.S."/>
            <person name="Duran L."/>
            <person name="Fahsbender E.M."/>
            <person name="Goldsmith D.B."/>
            <person name="Keeley R.F."/>
            <person name="Kondoff M.R."/>
            <person name="Kussy B.I."/>
            <person name="Lane M.K."/>
            <person name="Lawler S."/>
            <person name="Leigh B.A."/>
            <person name="Lewis C."/>
            <person name="Lostal L.M."/>
            <person name="Marking D."/>
            <person name="Mancera P.A."/>
            <person name="McClenthan E.C."/>
            <person name="McIntyre E.A."/>
            <person name="Mine J.A."/>
            <person name="Modi S."/>
            <person name="Moore B.D."/>
            <person name="Morgan W.A."/>
            <person name="Nelson K.M."/>
            <person name="Nguyen K.N."/>
            <person name="Ogburn N."/>
            <person name="Parrino D.G."/>
            <person name="Pedapudi A.D."/>
            <person name="Pelham R.P."/>
            <person name="Preece A.M."/>
            <person name="Rampersad E.A."/>
            <person name="Richardson J.C."/>
            <person name="Rodgers C.M."/>
            <person name="Schaffer B.L."/>
            <person name="Sheridan N.E."/>
            <person name="Solone M.R."/>
            <person name="Staley Z.R."/>
            <person name="Tabuchi M."/>
            <person name="Waide R.J."/>
            <person name="Wanjugi P.W."/>
            <person name="Young S."/>
            <person name="Clum A."/>
            <person name="Daum C."/>
            <person name="Huntemann M."/>
            <person name="Ivanova N."/>
            <person name="Kyrpides N."/>
            <person name="Mikhailova N."/>
            <person name="Palaniappan K."/>
            <person name="Pillay M."/>
            <person name="Reddy T.B.K."/>
            <person name="Shapiro N."/>
            <person name="Stamatis D."/>
            <person name="Varghese N."/>
            <person name="Woyke T."/>
            <person name="Boden R."/>
            <person name="Freyermuth S.K."/>
            <person name="Kerfeld C.A."/>
        </authorList>
    </citation>
    <scope>NUCLEOTIDE SEQUENCE [LARGE SCALE GENOMIC DNA]</scope>
    <source>
        <strain evidence="9 10">JR-2</strain>
    </source>
</reference>
<dbReference type="EC" id="2.1.1.264" evidence="6"/>
<dbReference type="CDD" id="cd11715">
    <property type="entry name" value="THUMP_AdoMetMT"/>
    <property type="match status" value="1"/>
</dbReference>
<dbReference type="InterPro" id="IPR019614">
    <property type="entry name" value="SAM-dep_methyl-trfase"/>
</dbReference>
<dbReference type="PANTHER" id="PTHR47313:SF1">
    <property type="entry name" value="RIBOSOMAL RNA LARGE SUBUNIT METHYLTRANSFERASE K_L"/>
    <property type="match status" value="1"/>
</dbReference>
<comment type="catalytic activity">
    <reaction evidence="6">
        <text>guanosine(2069) in 23S rRNA + S-adenosyl-L-methionine = N(2)-methylguanosine(2069) in 23S rRNA + S-adenosyl-L-homocysteine + H(+)</text>
        <dbReference type="Rhea" id="RHEA:43772"/>
        <dbReference type="Rhea" id="RHEA-COMP:10688"/>
        <dbReference type="Rhea" id="RHEA-COMP:10689"/>
        <dbReference type="ChEBI" id="CHEBI:15378"/>
        <dbReference type="ChEBI" id="CHEBI:57856"/>
        <dbReference type="ChEBI" id="CHEBI:59789"/>
        <dbReference type="ChEBI" id="CHEBI:74269"/>
        <dbReference type="ChEBI" id="CHEBI:74481"/>
        <dbReference type="EC" id="2.1.1.264"/>
    </reaction>
</comment>
<dbReference type="SUPFAM" id="SSF53335">
    <property type="entry name" value="S-adenosyl-L-methionine-dependent methyltransferases"/>
    <property type="match status" value="2"/>
</dbReference>
<dbReference type="GO" id="GO:0052915">
    <property type="term" value="F:23S rRNA (guanine(2445)-N(2))-methyltransferase activity"/>
    <property type="evidence" value="ECO:0007669"/>
    <property type="project" value="UniProtKB-UniRule"/>
</dbReference>